<organism evidence="9 10">
    <name type="scientific">Halioxenophilus aromaticivorans</name>
    <dbReference type="NCBI Taxonomy" id="1306992"/>
    <lineage>
        <taxon>Bacteria</taxon>
        <taxon>Pseudomonadati</taxon>
        <taxon>Pseudomonadota</taxon>
        <taxon>Gammaproteobacteria</taxon>
        <taxon>Alteromonadales</taxon>
        <taxon>Alteromonadaceae</taxon>
        <taxon>Halioxenophilus</taxon>
    </lineage>
</organism>
<dbReference type="GO" id="GO:0004803">
    <property type="term" value="F:transposase activity"/>
    <property type="evidence" value="ECO:0007669"/>
    <property type="project" value="InterPro"/>
</dbReference>
<dbReference type="Proteomes" id="UP001409585">
    <property type="component" value="Unassembled WGS sequence"/>
</dbReference>
<evidence type="ECO:0000259" key="8">
    <source>
        <dbReference type="Pfam" id="PF05598"/>
    </source>
</evidence>
<keyword evidence="5" id="KW-0233">DNA recombination</keyword>
<keyword evidence="10" id="KW-1185">Reference proteome</keyword>
<dbReference type="EMBL" id="BAABLX010000009">
    <property type="protein sequence ID" value="GAA4938346.1"/>
    <property type="molecule type" value="Genomic_DNA"/>
</dbReference>
<dbReference type="AlphaFoldDB" id="A0AAV3U1U6"/>
<evidence type="ECO:0000256" key="2">
    <source>
        <dbReference type="ARBA" id="ARBA00010075"/>
    </source>
</evidence>
<sequence>MVIDGMKQTSLTDSFEKYRKKTRKEQFLEDMETIIPWKELCEAIEPFYPNPAGAGRRPIGIERMLRIHFLQHWFNLSDPAAEEALYDSRSMRQFVGIDLGEEPAPDETTICKFRHLMEAHNLGGRLFYLVNQYLKEDGSKVSRGTIVDASIINAPSSTKNKKKQRDPDMHQTRKGNQWYFGMKAHIGVDSKTKLIHSVVATPANVHDSVILGDLLHGDESRVWGDSAYAGQGGVIAEHAPRAKDFTNKKGSRNVTLSDRDRAKNRNKSKVRAKVEHLFGVMKGQFGFTKVRYKGLDKNAHHLFTSCALVNLVMAKKTLLRRQRLLIQA</sequence>
<dbReference type="NCBIfam" id="NF033581">
    <property type="entry name" value="transpos_IS5_4"/>
    <property type="match status" value="1"/>
</dbReference>
<keyword evidence="4" id="KW-0238">DNA-binding</keyword>
<dbReference type="PANTHER" id="PTHR35604:SF2">
    <property type="entry name" value="TRANSPOSASE INSH FOR INSERTION SEQUENCE ELEMENT IS5A-RELATED"/>
    <property type="match status" value="1"/>
</dbReference>
<comment type="function">
    <text evidence="1">Involved in the transposition of the insertion sequence IS5.</text>
</comment>
<protein>
    <submittedName>
        <fullName evidence="9">IS5-like element IS5 family transposase</fullName>
    </submittedName>
</protein>
<accession>A0AAV3U1U6</accession>
<evidence type="ECO:0000256" key="6">
    <source>
        <dbReference type="SAM" id="MobiDB-lite"/>
    </source>
</evidence>
<evidence type="ECO:0000259" key="7">
    <source>
        <dbReference type="Pfam" id="PF01609"/>
    </source>
</evidence>
<dbReference type="GO" id="GO:0003677">
    <property type="term" value="F:DNA binding"/>
    <property type="evidence" value="ECO:0007669"/>
    <property type="project" value="UniProtKB-KW"/>
</dbReference>
<evidence type="ECO:0000313" key="10">
    <source>
        <dbReference type="Proteomes" id="UP001409585"/>
    </source>
</evidence>
<evidence type="ECO:0000256" key="1">
    <source>
        <dbReference type="ARBA" id="ARBA00003544"/>
    </source>
</evidence>
<keyword evidence="3" id="KW-0815">Transposition</keyword>
<dbReference type="InterPro" id="IPR002559">
    <property type="entry name" value="Transposase_11"/>
</dbReference>
<dbReference type="PANTHER" id="PTHR35604">
    <property type="entry name" value="TRANSPOSASE INSH FOR INSERTION SEQUENCE ELEMENT IS5A-RELATED"/>
    <property type="match status" value="1"/>
</dbReference>
<dbReference type="GO" id="GO:0006313">
    <property type="term" value="P:DNA transposition"/>
    <property type="evidence" value="ECO:0007669"/>
    <property type="project" value="InterPro"/>
</dbReference>
<dbReference type="Pfam" id="PF01609">
    <property type="entry name" value="DDE_Tnp_1"/>
    <property type="match status" value="1"/>
</dbReference>
<dbReference type="Pfam" id="PF05598">
    <property type="entry name" value="DUF772"/>
    <property type="match status" value="1"/>
</dbReference>
<dbReference type="InterPro" id="IPR008490">
    <property type="entry name" value="Transposase_InsH_N"/>
</dbReference>
<feature type="domain" description="Transposase InsH N-terminal" evidence="8">
    <location>
        <begin position="18"/>
        <end position="115"/>
    </location>
</feature>
<comment type="caution">
    <text evidence="9">The sequence shown here is derived from an EMBL/GenBank/DDBJ whole genome shotgun (WGS) entry which is preliminary data.</text>
</comment>
<evidence type="ECO:0000313" key="9">
    <source>
        <dbReference type="EMBL" id="GAA4938346.1"/>
    </source>
</evidence>
<reference evidence="10" key="1">
    <citation type="journal article" date="2019" name="Int. J. Syst. Evol. Microbiol.">
        <title>The Global Catalogue of Microorganisms (GCM) 10K type strain sequencing project: providing services to taxonomists for standard genome sequencing and annotation.</title>
        <authorList>
            <consortium name="The Broad Institute Genomics Platform"/>
            <consortium name="The Broad Institute Genome Sequencing Center for Infectious Disease"/>
            <person name="Wu L."/>
            <person name="Ma J."/>
        </authorList>
    </citation>
    <scope>NUCLEOTIDE SEQUENCE [LARGE SCALE GENOMIC DNA]</scope>
    <source>
        <strain evidence="10">JCM 19134</strain>
    </source>
</reference>
<dbReference type="InterPro" id="IPR047959">
    <property type="entry name" value="Transpos_IS5"/>
</dbReference>
<feature type="region of interest" description="Disordered" evidence="6">
    <location>
        <begin position="154"/>
        <end position="174"/>
    </location>
</feature>
<evidence type="ECO:0000256" key="3">
    <source>
        <dbReference type="ARBA" id="ARBA00022578"/>
    </source>
</evidence>
<evidence type="ECO:0000256" key="4">
    <source>
        <dbReference type="ARBA" id="ARBA00023125"/>
    </source>
</evidence>
<feature type="domain" description="Transposase IS4-like" evidence="7">
    <location>
        <begin position="142"/>
        <end position="311"/>
    </location>
</feature>
<gene>
    <name evidence="9" type="ORF">GCM10025791_15400</name>
</gene>
<comment type="similarity">
    <text evidence="2">Belongs to the transposase 11 family.</text>
</comment>
<name>A0AAV3U1U6_9ALTE</name>
<proteinExistence type="inferred from homology"/>
<evidence type="ECO:0000256" key="5">
    <source>
        <dbReference type="ARBA" id="ARBA00023172"/>
    </source>
</evidence>